<organism evidence="1 2">
    <name type="scientific">Aspergillus aculeatinus CBS 121060</name>
    <dbReference type="NCBI Taxonomy" id="1448322"/>
    <lineage>
        <taxon>Eukaryota</taxon>
        <taxon>Fungi</taxon>
        <taxon>Dikarya</taxon>
        <taxon>Ascomycota</taxon>
        <taxon>Pezizomycotina</taxon>
        <taxon>Eurotiomycetes</taxon>
        <taxon>Eurotiomycetidae</taxon>
        <taxon>Eurotiales</taxon>
        <taxon>Aspergillaceae</taxon>
        <taxon>Aspergillus</taxon>
        <taxon>Aspergillus subgen. Circumdati</taxon>
    </lineage>
</organism>
<gene>
    <name evidence="1" type="ORF">BO66DRAFT_474789</name>
</gene>
<dbReference type="EMBL" id="KZ824990">
    <property type="protein sequence ID" value="RAH65796.1"/>
    <property type="molecule type" value="Genomic_DNA"/>
</dbReference>
<reference evidence="1" key="1">
    <citation type="submission" date="2018-02" db="EMBL/GenBank/DDBJ databases">
        <title>The genomes of Aspergillus section Nigri reveals drivers in fungal speciation.</title>
        <authorList>
            <consortium name="DOE Joint Genome Institute"/>
            <person name="Vesth T.C."/>
            <person name="Nybo J."/>
            <person name="Theobald S."/>
            <person name="Brandl J."/>
            <person name="Frisvad J.C."/>
            <person name="Nielsen K.F."/>
            <person name="Lyhne E.K."/>
            <person name="Kogle M.E."/>
            <person name="Kuo A."/>
            <person name="Riley R."/>
            <person name="Clum A."/>
            <person name="Nolan M."/>
            <person name="Lipzen A."/>
            <person name="Salamov A."/>
            <person name="Henrissat B."/>
            <person name="Wiebenga A."/>
            <person name="De vries R.P."/>
            <person name="Grigoriev I.V."/>
            <person name="Mortensen U.H."/>
            <person name="Andersen M.R."/>
            <person name="Baker S.E."/>
        </authorList>
    </citation>
    <scope>NUCLEOTIDE SEQUENCE</scope>
    <source>
        <strain evidence="1">CBS 121060</strain>
    </source>
</reference>
<keyword evidence="2" id="KW-1185">Reference proteome</keyword>
<protein>
    <submittedName>
        <fullName evidence="1">Uncharacterized protein</fullName>
    </submittedName>
</protein>
<dbReference type="Proteomes" id="UP000249661">
    <property type="component" value="Unassembled WGS sequence"/>
</dbReference>
<name>A0ACD1GWT1_9EURO</name>
<evidence type="ECO:0000313" key="2">
    <source>
        <dbReference type="Proteomes" id="UP000249661"/>
    </source>
</evidence>
<evidence type="ECO:0000313" key="1">
    <source>
        <dbReference type="EMBL" id="RAH65796.1"/>
    </source>
</evidence>
<sequence>MGFPTTIYLPRWDGAARTRELGRNPTEIAGSTTLALIKDILPLLEGKPTASSFPSGGHRFTNLAPLTDGTLPNAKPDFYYGARSNQLEPAVRQALNDQIIPSTQDHGCCPVAPNFFVAVQGHCGAAPGAMRQACHEGALGARALHSLQLFGHGKGNPGDCRPTYDNKAYTTMCTYHSGCLGIYATHPTRSRSHSNHQDSSTPTTTDYVMTQVGQWALLGDPETYQRGVTAYHNARDMTQEFRDRLIQQANARYTAGQDHQFPGSPLEPRRRRRMSQAPGRGFCGRPSRASRLCERE</sequence>
<accession>A0ACD1GWT1</accession>
<proteinExistence type="predicted"/>